<dbReference type="InterPro" id="IPR036721">
    <property type="entry name" value="RCK_C_sf"/>
</dbReference>
<evidence type="ECO:0000256" key="5">
    <source>
        <dbReference type="ARBA" id="ARBA00023027"/>
    </source>
</evidence>
<evidence type="ECO:0000313" key="9">
    <source>
        <dbReference type="EMBL" id="WZW86931.1"/>
    </source>
</evidence>
<dbReference type="NCBIfam" id="NF007032">
    <property type="entry name" value="PRK09496.1-4"/>
    <property type="match status" value="1"/>
</dbReference>
<dbReference type="Pfam" id="PF02080">
    <property type="entry name" value="TrkA_C"/>
    <property type="match status" value="2"/>
</dbReference>
<feature type="domain" description="RCK C-terminal" evidence="8">
    <location>
        <begin position="158"/>
        <end position="242"/>
    </location>
</feature>
<dbReference type="Gene3D" id="3.30.70.1450">
    <property type="entry name" value="Regulator of K+ conductance, C-terminal domain"/>
    <property type="match status" value="2"/>
</dbReference>
<dbReference type="SUPFAM" id="SSF51735">
    <property type="entry name" value="NAD(P)-binding Rossmann-fold domains"/>
    <property type="match status" value="2"/>
</dbReference>
<keyword evidence="6" id="KW-0406">Ion transport</keyword>
<evidence type="ECO:0000256" key="4">
    <source>
        <dbReference type="ARBA" id="ARBA00022958"/>
    </source>
</evidence>
<dbReference type="InterPro" id="IPR036291">
    <property type="entry name" value="NAD(P)-bd_dom_sf"/>
</dbReference>
<sequence>MIALSKIQVKDLMKILILGAGQVGSTVAHVLSKEAQNDITIIDNQYAPLAALKERYDIRTIRGNAASPLLLKEAGAESMDVLIAVTSSDEVNIVASQIAHTVFGIKLKVARVRSQDYLRAGDLFGNKLDSTFHIDVVISPETLITNYIKNIIELPGALDVLRFAKGEALIVSMGVEKDSQLFGRRFSKIKRRTRHLNINYVAIYREGCEFIPEEDTVLEEDDEVYFLCARSDAREVIELFQSKQRIAKRVTIAGGGNIGAALAEALESFAHVKLIEASAERANALASKLNRSLILHGDCTDEALLFEENIENTDLFCALTNDDQTNIMAAMLAKRLGAKFTMSLINRSSYLEMIEDESNIDLAFSPQQVTLSTLLTYIRKGDIVQVYSLRSGESEAMEIIAHGNAETSKIVGKSLEGIRWPEDVVVAGLIRRGKVMKIEPSMFIEQNDHLILFITDKESIPEVEDLFELRK</sequence>
<keyword evidence="2" id="KW-0813">Transport</keyword>
<keyword evidence="5" id="KW-0520">NAD</keyword>
<dbReference type="PROSITE" id="PS51202">
    <property type="entry name" value="RCK_C"/>
    <property type="match status" value="2"/>
</dbReference>
<gene>
    <name evidence="9" type="primary">trkA</name>
    <name evidence="9" type="ORF">WMO13_05940</name>
</gene>
<keyword evidence="4" id="KW-0630">Potassium</keyword>
<dbReference type="PRINTS" id="PR00335">
    <property type="entry name" value="KUPTAKETRKA"/>
</dbReference>
<keyword evidence="10" id="KW-1185">Reference proteome</keyword>
<dbReference type="InterPro" id="IPR006037">
    <property type="entry name" value="RCK_C"/>
</dbReference>
<dbReference type="InterPro" id="IPR050721">
    <property type="entry name" value="Trk_Ktr_HKT_K-transport"/>
</dbReference>
<dbReference type="NCBIfam" id="NF007039">
    <property type="entry name" value="PRK09496.3-2"/>
    <property type="match status" value="1"/>
</dbReference>
<dbReference type="SUPFAM" id="SSF116726">
    <property type="entry name" value="TrkA C-terminal domain-like"/>
    <property type="match status" value="2"/>
</dbReference>
<reference evidence="9 10" key="1">
    <citation type="submission" date="2024-03" db="EMBL/GenBank/DDBJ databases">
        <title>Complete Genome Sequence and Annotation of Ignatzschineria larvae DSM 13226.</title>
        <authorList>
            <person name="Cantrell E."/>
            <person name="Burcham Z.M."/>
        </authorList>
    </citation>
    <scope>NUCLEOTIDE SEQUENCE [LARGE SCALE GENOMIC DNA]</scope>
    <source>
        <strain evidence="9 10">DSM 13226</strain>
    </source>
</reference>
<protein>
    <recommendedName>
        <fullName evidence="1">Trk system potassium uptake protein TrkA</fullName>
    </recommendedName>
</protein>
<evidence type="ECO:0000256" key="1">
    <source>
        <dbReference type="ARBA" id="ARBA00017378"/>
    </source>
</evidence>
<evidence type="ECO:0000259" key="7">
    <source>
        <dbReference type="PROSITE" id="PS51201"/>
    </source>
</evidence>
<name>A0ABZ3BXH9_9GAMM</name>
<dbReference type="Proteomes" id="UP001449178">
    <property type="component" value="Chromosome"/>
</dbReference>
<evidence type="ECO:0000259" key="8">
    <source>
        <dbReference type="PROSITE" id="PS51202"/>
    </source>
</evidence>
<keyword evidence="3" id="KW-0633">Potassium transport</keyword>
<dbReference type="NCBIfam" id="NF007031">
    <property type="entry name" value="PRK09496.1-2"/>
    <property type="match status" value="1"/>
</dbReference>
<dbReference type="NCBIfam" id="NF007030">
    <property type="entry name" value="PRK09496.1-1"/>
    <property type="match status" value="1"/>
</dbReference>
<dbReference type="PANTHER" id="PTHR43833:SF5">
    <property type="entry name" value="TRK SYSTEM POTASSIUM UPTAKE PROTEIN TRKA"/>
    <property type="match status" value="1"/>
</dbReference>
<dbReference type="Gene3D" id="3.40.50.720">
    <property type="entry name" value="NAD(P)-binding Rossmann-like Domain"/>
    <property type="match status" value="2"/>
</dbReference>
<dbReference type="InterPro" id="IPR003148">
    <property type="entry name" value="RCK_N"/>
</dbReference>
<feature type="domain" description="RCK N-terminal" evidence="7">
    <location>
        <begin position="247"/>
        <end position="364"/>
    </location>
</feature>
<dbReference type="PANTHER" id="PTHR43833">
    <property type="entry name" value="POTASSIUM CHANNEL PROTEIN 2-RELATED-RELATED"/>
    <property type="match status" value="1"/>
</dbReference>
<feature type="domain" description="RCK N-terminal" evidence="7">
    <location>
        <begin position="12"/>
        <end position="138"/>
    </location>
</feature>
<evidence type="ECO:0000256" key="6">
    <source>
        <dbReference type="ARBA" id="ARBA00023065"/>
    </source>
</evidence>
<dbReference type="RefSeq" id="WP_156923256.1">
    <property type="nucleotide sequence ID" value="NZ_AZOD01000011.1"/>
</dbReference>
<proteinExistence type="predicted"/>
<dbReference type="Pfam" id="PF02254">
    <property type="entry name" value="TrkA_N"/>
    <property type="match status" value="2"/>
</dbReference>
<dbReference type="InterPro" id="IPR006036">
    <property type="entry name" value="K_uptake_TrkA"/>
</dbReference>
<feature type="domain" description="RCK C-terminal" evidence="8">
    <location>
        <begin position="384"/>
        <end position="469"/>
    </location>
</feature>
<dbReference type="PROSITE" id="PS51201">
    <property type="entry name" value="RCK_N"/>
    <property type="match status" value="2"/>
</dbReference>
<evidence type="ECO:0000313" key="10">
    <source>
        <dbReference type="Proteomes" id="UP001449178"/>
    </source>
</evidence>
<organism evidence="9 10">
    <name type="scientific">Ignatzschineria larvae DSM 13226</name>
    <dbReference type="NCBI Taxonomy" id="1111732"/>
    <lineage>
        <taxon>Bacteria</taxon>
        <taxon>Pseudomonadati</taxon>
        <taxon>Pseudomonadota</taxon>
        <taxon>Gammaproteobacteria</taxon>
        <taxon>Cardiobacteriales</taxon>
        <taxon>Ignatzschineriaceae</taxon>
        <taxon>Ignatzschineria</taxon>
    </lineage>
</organism>
<accession>A0ABZ3BXH9</accession>
<dbReference type="EMBL" id="CP150637">
    <property type="protein sequence ID" value="WZW86931.1"/>
    <property type="molecule type" value="Genomic_DNA"/>
</dbReference>
<evidence type="ECO:0000256" key="2">
    <source>
        <dbReference type="ARBA" id="ARBA00022448"/>
    </source>
</evidence>
<evidence type="ECO:0000256" key="3">
    <source>
        <dbReference type="ARBA" id="ARBA00022538"/>
    </source>
</evidence>